<dbReference type="InterPro" id="IPR036052">
    <property type="entry name" value="TrpB-like_PALP_sf"/>
</dbReference>
<evidence type="ECO:0000256" key="3">
    <source>
        <dbReference type="ARBA" id="ARBA00012681"/>
    </source>
</evidence>
<dbReference type="InterPro" id="IPR050214">
    <property type="entry name" value="Cys_Synth/Cystath_Beta-Synth"/>
</dbReference>
<keyword evidence="4" id="KW-0663">Pyridoxal phosphate</keyword>
<comment type="pathway">
    <text evidence="2">Amino-acid biosynthesis; L-cysteine biosynthesis; L-cysteine from L-serine: step 2/2.</text>
</comment>
<sequence length="67" mass="7174">MVKHAQARGEIKPGDTLIEPSSGNTGIGIALAGIVMGYKVIVTMPAKISYEKQIILERCNVGRFKSS</sequence>
<dbReference type="GO" id="GO:0004124">
    <property type="term" value="F:cysteine synthase activity"/>
    <property type="evidence" value="ECO:0007669"/>
    <property type="project" value="UniProtKB-EC"/>
</dbReference>
<dbReference type="SUPFAM" id="SSF53686">
    <property type="entry name" value="Tryptophan synthase beta subunit-like PLP-dependent enzymes"/>
    <property type="match status" value="1"/>
</dbReference>
<keyword evidence="9" id="KW-1185">Reference proteome</keyword>
<evidence type="ECO:0000313" key="8">
    <source>
        <dbReference type="EMBL" id="STX40716.1"/>
    </source>
</evidence>
<protein>
    <recommendedName>
        <fullName evidence="3">cysteine synthase</fullName>
        <ecNumber evidence="3">2.5.1.47</ecNumber>
    </recommendedName>
</protein>
<dbReference type="PANTHER" id="PTHR10314">
    <property type="entry name" value="CYSTATHIONINE BETA-SYNTHASE"/>
    <property type="match status" value="1"/>
</dbReference>
<evidence type="ECO:0000256" key="2">
    <source>
        <dbReference type="ARBA" id="ARBA00004962"/>
    </source>
</evidence>
<dbReference type="AlphaFoldDB" id="A0A378J003"/>
<reference evidence="7 9" key="1">
    <citation type="submission" date="2015-11" db="EMBL/GenBank/DDBJ databases">
        <title>Genomic analysis of 38 Legionella species identifies large and diverse effector repertoires.</title>
        <authorList>
            <person name="Burstein D."/>
            <person name="Amaro F."/>
            <person name="Zusman T."/>
            <person name="Lifshitz Z."/>
            <person name="Cohen O."/>
            <person name="Gilbert J.A."/>
            <person name="Pupko T."/>
            <person name="Shuman H.A."/>
            <person name="Segal G."/>
        </authorList>
    </citation>
    <scope>NUCLEOTIDE SEQUENCE [LARGE SCALE GENOMIC DNA]</scope>
    <source>
        <strain evidence="7 9">Lyon 8420412</strain>
    </source>
</reference>
<evidence type="ECO:0000313" key="10">
    <source>
        <dbReference type="Proteomes" id="UP000254476"/>
    </source>
</evidence>
<dbReference type="EMBL" id="UGOB01000001">
    <property type="protein sequence ID" value="STX40716.1"/>
    <property type="molecule type" value="Genomic_DNA"/>
</dbReference>
<dbReference type="Gene3D" id="3.40.50.1100">
    <property type="match status" value="1"/>
</dbReference>
<dbReference type="Pfam" id="PF00291">
    <property type="entry name" value="PALP"/>
    <property type="match status" value="1"/>
</dbReference>
<evidence type="ECO:0000256" key="5">
    <source>
        <dbReference type="ARBA" id="ARBA00047931"/>
    </source>
</evidence>
<organism evidence="8 10">
    <name type="scientific">Legionella gratiana</name>
    <dbReference type="NCBI Taxonomy" id="45066"/>
    <lineage>
        <taxon>Bacteria</taxon>
        <taxon>Pseudomonadati</taxon>
        <taxon>Pseudomonadota</taxon>
        <taxon>Gammaproteobacteria</taxon>
        <taxon>Legionellales</taxon>
        <taxon>Legionellaceae</taxon>
        <taxon>Legionella</taxon>
    </lineage>
</organism>
<comment type="cofactor">
    <cofactor evidence="1">
        <name>pyridoxal 5'-phosphate</name>
        <dbReference type="ChEBI" id="CHEBI:597326"/>
    </cofactor>
</comment>
<keyword evidence="8" id="KW-0808">Transferase</keyword>
<name>A0A378J003_9GAMM</name>
<reference evidence="8 10" key="2">
    <citation type="submission" date="2018-06" db="EMBL/GenBank/DDBJ databases">
        <authorList>
            <consortium name="Pathogen Informatics"/>
            <person name="Doyle S."/>
        </authorList>
    </citation>
    <scope>NUCLEOTIDE SEQUENCE [LARGE SCALE GENOMIC DNA]</scope>
    <source>
        <strain evidence="8 10">NCTC12388</strain>
    </source>
</reference>
<dbReference type="EC" id="2.5.1.47" evidence="3"/>
<evidence type="ECO:0000256" key="4">
    <source>
        <dbReference type="ARBA" id="ARBA00022898"/>
    </source>
</evidence>
<proteinExistence type="predicted"/>
<comment type="catalytic activity">
    <reaction evidence="5">
        <text>O-acetyl-L-serine + hydrogen sulfide = L-cysteine + acetate</text>
        <dbReference type="Rhea" id="RHEA:14829"/>
        <dbReference type="ChEBI" id="CHEBI:29919"/>
        <dbReference type="ChEBI" id="CHEBI:30089"/>
        <dbReference type="ChEBI" id="CHEBI:35235"/>
        <dbReference type="ChEBI" id="CHEBI:58340"/>
        <dbReference type="EC" id="2.5.1.47"/>
    </reaction>
</comment>
<evidence type="ECO:0000313" key="9">
    <source>
        <dbReference type="Proteomes" id="UP000054691"/>
    </source>
</evidence>
<accession>A0A378J003</accession>
<dbReference type="Proteomes" id="UP000054691">
    <property type="component" value="Unassembled WGS sequence"/>
</dbReference>
<dbReference type="InterPro" id="IPR001926">
    <property type="entry name" value="TrpB-like_PALP"/>
</dbReference>
<dbReference type="Proteomes" id="UP000254476">
    <property type="component" value="Unassembled WGS sequence"/>
</dbReference>
<feature type="domain" description="Tryptophan synthase beta chain-like PALP" evidence="6">
    <location>
        <begin position="6"/>
        <end position="57"/>
    </location>
</feature>
<evidence type="ECO:0000259" key="6">
    <source>
        <dbReference type="Pfam" id="PF00291"/>
    </source>
</evidence>
<dbReference type="EMBL" id="LNYE01000020">
    <property type="protein sequence ID" value="KTD11804.1"/>
    <property type="molecule type" value="Genomic_DNA"/>
</dbReference>
<evidence type="ECO:0000313" key="7">
    <source>
        <dbReference type="EMBL" id="KTD11804.1"/>
    </source>
</evidence>
<dbReference type="STRING" id="45066.Lgra_1262"/>
<evidence type="ECO:0000256" key="1">
    <source>
        <dbReference type="ARBA" id="ARBA00001933"/>
    </source>
</evidence>
<gene>
    <name evidence="8" type="primary">cysK_1</name>
    <name evidence="7" type="synonym">cysK_2</name>
    <name evidence="7" type="ORF">Lgra_1262</name>
    <name evidence="8" type="ORF">NCTC12388_00022</name>
</gene>